<evidence type="ECO:0000313" key="9">
    <source>
        <dbReference type="EMBL" id="KAK6356694.1"/>
    </source>
</evidence>
<sequence length="494" mass="55802">MAANGVNLTRLLELAQRDELVRKAGLLPIVIPEDILRDQVLNPNYVPKDLPTQLLVITWLCIFIPLIGVILRFLARFGTESRLGLDDWFSAITWIVAAGFGCTTILAAKMSGIGRHIWFATDGELDFGYMIGYFHQIAYGIASFFLHVTIMFFYIRIIPSELFARKVLYMFFIFHLLYLPVFITVSAVQCSPVRSGYDLRYRLEVGEGNECMDPFKLVLGLTIVGITTDCLLFLLPLSVVWRLNLEVGKKALVSGLFLLGGLACIASGIRLYYLKVLYFSFDRTYHAMPVNALGHIEIALGLLTACLPMMRQAILLLPQESFYSLVLSRLKFRQRRRRRRRDEPGMRGRRRGNSTIRVQKIDSRSTRITTTDIVESGDSESHDLREIVIPPVPVVPMYATAECGDRGNDTQSSVVGGRSRPSTRGSSSANVRSSRHDRLVRDIAREAYRTQNSSGGVVEMEDMWVMMEDGPMRVPIRYESPGRARGRSRERCLG</sequence>
<protein>
    <recommendedName>
        <fullName evidence="8">Rhodopsin domain-containing protein</fullName>
    </recommendedName>
</protein>
<dbReference type="InterPro" id="IPR052337">
    <property type="entry name" value="SAT4-like"/>
</dbReference>
<feature type="region of interest" description="Disordered" evidence="6">
    <location>
        <begin position="337"/>
        <end position="362"/>
    </location>
</feature>
<feature type="transmembrane region" description="Helical" evidence="7">
    <location>
        <begin position="127"/>
        <end position="155"/>
    </location>
</feature>
<accession>A0AAN8NDA7</accession>
<evidence type="ECO:0000313" key="10">
    <source>
        <dbReference type="Proteomes" id="UP001313282"/>
    </source>
</evidence>
<gene>
    <name evidence="9" type="ORF">TWF718_001036</name>
</gene>
<feature type="transmembrane region" description="Helical" evidence="7">
    <location>
        <begin position="251"/>
        <end position="273"/>
    </location>
</feature>
<feature type="compositionally biased region" description="Low complexity" evidence="6">
    <location>
        <begin position="412"/>
        <end position="428"/>
    </location>
</feature>
<keyword evidence="10" id="KW-1185">Reference proteome</keyword>
<feature type="transmembrane region" description="Helical" evidence="7">
    <location>
        <begin position="87"/>
        <end position="107"/>
    </location>
</feature>
<evidence type="ECO:0000256" key="2">
    <source>
        <dbReference type="ARBA" id="ARBA00022692"/>
    </source>
</evidence>
<reference evidence="9 10" key="1">
    <citation type="submission" date="2019-10" db="EMBL/GenBank/DDBJ databases">
        <authorList>
            <person name="Palmer J.M."/>
        </authorList>
    </citation>
    <scope>NUCLEOTIDE SEQUENCE [LARGE SCALE GENOMIC DNA]</scope>
    <source>
        <strain evidence="9 10">TWF718</strain>
    </source>
</reference>
<evidence type="ECO:0000259" key="8">
    <source>
        <dbReference type="Pfam" id="PF20684"/>
    </source>
</evidence>
<organism evidence="9 10">
    <name type="scientific">Orbilia javanica</name>
    <dbReference type="NCBI Taxonomy" id="47235"/>
    <lineage>
        <taxon>Eukaryota</taxon>
        <taxon>Fungi</taxon>
        <taxon>Dikarya</taxon>
        <taxon>Ascomycota</taxon>
        <taxon>Pezizomycotina</taxon>
        <taxon>Orbiliomycetes</taxon>
        <taxon>Orbiliales</taxon>
        <taxon>Orbiliaceae</taxon>
        <taxon>Orbilia</taxon>
    </lineage>
</organism>
<feature type="region of interest" description="Disordered" evidence="6">
    <location>
        <begin position="401"/>
        <end position="438"/>
    </location>
</feature>
<dbReference type="PANTHER" id="PTHR33048">
    <property type="entry name" value="PTH11-LIKE INTEGRAL MEMBRANE PROTEIN (AFU_ORTHOLOGUE AFUA_5G11245)"/>
    <property type="match status" value="1"/>
</dbReference>
<feature type="domain" description="Rhodopsin" evidence="8">
    <location>
        <begin position="71"/>
        <end position="314"/>
    </location>
</feature>
<dbReference type="GO" id="GO:0016020">
    <property type="term" value="C:membrane"/>
    <property type="evidence" value="ECO:0007669"/>
    <property type="project" value="UniProtKB-SubCell"/>
</dbReference>
<proteinExistence type="inferred from homology"/>
<comment type="similarity">
    <text evidence="5">Belongs to the SAT4 family.</text>
</comment>
<keyword evidence="4 7" id="KW-0472">Membrane</keyword>
<evidence type="ECO:0000256" key="6">
    <source>
        <dbReference type="SAM" id="MobiDB-lite"/>
    </source>
</evidence>
<comment type="subcellular location">
    <subcellularLocation>
        <location evidence="1">Membrane</location>
        <topology evidence="1">Multi-pass membrane protein</topology>
    </subcellularLocation>
</comment>
<keyword evidence="3 7" id="KW-1133">Transmembrane helix</keyword>
<dbReference type="InterPro" id="IPR049326">
    <property type="entry name" value="Rhodopsin_dom_fungi"/>
</dbReference>
<evidence type="ECO:0000256" key="7">
    <source>
        <dbReference type="SAM" id="Phobius"/>
    </source>
</evidence>
<feature type="transmembrane region" description="Helical" evidence="7">
    <location>
        <begin position="217"/>
        <end position="239"/>
    </location>
</feature>
<dbReference type="AlphaFoldDB" id="A0AAN8NDA7"/>
<dbReference type="Proteomes" id="UP001313282">
    <property type="component" value="Unassembled WGS sequence"/>
</dbReference>
<dbReference type="EMBL" id="JAVHNR010000001">
    <property type="protein sequence ID" value="KAK6356694.1"/>
    <property type="molecule type" value="Genomic_DNA"/>
</dbReference>
<comment type="caution">
    <text evidence="9">The sequence shown here is derived from an EMBL/GenBank/DDBJ whole genome shotgun (WGS) entry which is preliminary data.</text>
</comment>
<name>A0AAN8NDA7_9PEZI</name>
<keyword evidence="2 7" id="KW-0812">Transmembrane</keyword>
<evidence type="ECO:0000256" key="3">
    <source>
        <dbReference type="ARBA" id="ARBA00022989"/>
    </source>
</evidence>
<feature type="transmembrane region" description="Helical" evidence="7">
    <location>
        <begin position="54"/>
        <end position="75"/>
    </location>
</feature>
<evidence type="ECO:0000256" key="4">
    <source>
        <dbReference type="ARBA" id="ARBA00023136"/>
    </source>
</evidence>
<feature type="transmembrane region" description="Helical" evidence="7">
    <location>
        <begin position="167"/>
        <end position="188"/>
    </location>
</feature>
<evidence type="ECO:0000256" key="5">
    <source>
        <dbReference type="ARBA" id="ARBA00038359"/>
    </source>
</evidence>
<dbReference type="PANTHER" id="PTHR33048:SF129">
    <property type="entry name" value="INTEGRAL MEMBRANE PROTEIN-RELATED"/>
    <property type="match status" value="1"/>
</dbReference>
<dbReference type="Pfam" id="PF20684">
    <property type="entry name" value="Fung_rhodopsin"/>
    <property type="match status" value="1"/>
</dbReference>
<evidence type="ECO:0000256" key="1">
    <source>
        <dbReference type="ARBA" id="ARBA00004141"/>
    </source>
</evidence>